<organism evidence="3 4">
    <name type="scientific">Triparma retinervis</name>
    <dbReference type="NCBI Taxonomy" id="2557542"/>
    <lineage>
        <taxon>Eukaryota</taxon>
        <taxon>Sar</taxon>
        <taxon>Stramenopiles</taxon>
        <taxon>Ochrophyta</taxon>
        <taxon>Bolidophyceae</taxon>
        <taxon>Parmales</taxon>
        <taxon>Triparmaceae</taxon>
        <taxon>Triparma</taxon>
    </lineage>
</organism>
<feature type="compositionally biased region" description="Basic residues" evidence="2">
    <location>
        <begin position="9"/>
        <end position="18"/>
    </location>
</feature>
<evidence type="ECO:0000313" key="4">
    <source>
        <dbReference type="Proteomes" id="UP001165082"/>
    </source>
</evidence>
<dbReference type="GO" id="GO:0034451">
    <property type="term" value="C:centriolar satellite"/>
    <property type="evidence" value="ECO:0007669"/>
    <property type="project" value="TreeGrafter"/>
</dbReference>
<reference evidence="3" key="1">
    <citation type="submission" date="2022-07" db="EMBL/GenBank/DDBJ databases">
        <title>Genome analysis of Parmales, a sister group of diatoms, reveals the evolutionary specialization of diatoms from phago-mixotrophs to photoautotrophs.</title>
        <authorList>
            <person name="Ban H."/>
            <person name="Sato S."/>
            <person name="Yoshikawa S."/>
            <person name="Kazumasa Y."/>
            <person name="Nakamura Y."/>
            <person name="Ichinomiya M."/>
            <person name="Saitoh K."/>
            <person name="Sato N."/>
            <person name="Blanc-Mathieu R."/>
            <person name="Endo H."/>
            <person name="Kuwata A."/>
            <person name="Ogata H."/>
        </authorList>
    </citation>
    <scope>NUCLEOTIDE SEQUENCE</scope>
</reference>
<dbReference type="OrthoDB" id="72253at2759"/>
<feature type="region of interest" description="Disordered" evidence="2">
    <location>
        <begin position="1"/>
        <end position="67"/>
    </location>
</feature>
<dbReference type="InterPro" id="IPR052300">
    <property type="entry name" value="Adhesion_Centrosome_assoc"/>
</dbReference>
<evidence type="ECO:0000313" key="3">
    <source>
        <dbReference type="EMBL" id="GMI35743.1"/>
    </source>
</evidence>
<evidence type="ECO:0000256" key="1">
    <source>
        <dbReference type="SAM" id="Coils"/>
    </source>
</evidence>
<keyword evidence="4" id="KW-1185">Reference proteome</keyword>
<evidence type="ECO:0000256" key="2">
    <source>
        <dbReference type="SAM" id="MobiDB-lite"/>
    </source>
</evidence>
<dbReference type="GO" id="GO:0036064">
    <property type="term" value="C:ciliary basal body"/>
    <property type="evidence" value="ECO:0007669"/>
    <property type="project" value="TreeGrafter"/>
</dbReference>
<feature type="coiled-coil region" evidence="1">
    <location>
        <begin position="138"/>
        <end position="211"/>
    </location>
</feature>
<dbReference type="Proteomes" id="UP001165082">
    <property type="component" value="Unassembled WGS sequence"/>
</dbReference>
<keyword evidence="1" id="KW-0175">Coiled coil</keyword>
<protein>
    <submittedName>
        <fullName evidence="3">Uncharacterized protein</fullName>
    </submittedName>
</protein>
<sequence length="507" mass="56079">MEFSPPPRRPIRSKKGGLKNRNPNIPTPNDAIQKALLANPPPPASSKFEQPPQIPSINNDDTNTDDDTATYLEKLATEANMTVSLSSLPVPVLNFISSLATSRRIADADVADLRQQVHQLRLTNDIQANDNKTLNSVVFSAEQEAAGARVKLESANKQHKKQATKLMSERDEYRALSVRLASRDDQYKASMRKMEVDYESLRKQLQKRVQQERKGSGSFRAFEVRGKLPGREKGKDDKAFLSKLNSSLEMRQSELLYENDSLRAELKSLGGEVNEVVGKYNVLQEYVARMRKERGEVEASGGGRVSKEVFGDGEWFMNGEYVESRISSGLHKKIMEVKERIRSVMRAEGAEVGEGMGEGDVGGGGEELLRMKKKVKELKGIIKQQDGIIQAAVFQEPARSPSSRVEEEDKLDMERIKGEIGEERNKLDKEWEEWGKIKGGWDLVDGGMAGTLHGGGTPGGHRRGGSLGSLSPDVYIPYEATPATKEILKGAGVGVAESKMSYDELFG</sequence>
<name>A0A9W7G7B7_9STRA</name>
<comment type="caution">
    <text evidence="3">The sequence shown here is derived from an EMBL/GenBank/DDBJ whole genome shotgun (WGS) entry which is preliminary data.</text>
</comment>
<accession>A0A9W7G7B7</accession>
<dbReference type="PANTHER" id="PTHR46507:SF4">
    <property type="entry name" value="SSX FAMILY MEMBER 2 INTERACTING PROTEIN"/>
    <property type="match status" value="1"/>
</dbReference>
<proteinExistence type="predicted"/>
<gene>
    <name evidence="3" type="ORF">TrRE_jg6608</name>
</gene>
<dbReference type="PANTHER" id="PTHR46507">
    <property type="entry name" value="AFADIN- AND ALPHA-ACTININ-BINDING PROTEIN"/>
    <property type="match status" value="1"/>
</dbReference>
<dbReference type="AlphaFoldDB" id="A0A9W7G7B7"/>
<dbReference type="EMBL" id="BRXZ01007907">
    <property type="protein sequence ID" value="GMI35743.1"/>
    <property type="molecule type" value="Genomic_DNA"/>
</dbReference>
<dbReference type="GO" id="GO:0035735">
    <property type="term" value="P:intraciliary transport involved in cilium assembly"/>
    <property type="evidence" value="ECO:0007669"/>
    <property type="project" value="TreeGrafter"/>
</dbReference>